<dbReference type="PaxDb" id="55529-EKX50278"/>
<dbReference type="EMBL" id="JH992979">
    <property type="protein sequence ID" value="EKX50278.1"/>
    <property type="molecule type" value="Genomic_DNA"/>
</dbReference>
<dbReference type="PANTHER" id="PTHR34123">
    <property type="entry name" value="OS04G0578200 PROTEIN"/>
    <property type="match status" value="1"/>
</dbReference>
<sequence length="102" mass="11680">EDWSLYAANIQFSDPIQSLGGLEEYKKSLMLLKDSPFSSNVLFQTHDVSVSGKGRVRSRWTLSSDVKILPWRPRVVFTGISEYELNEEGKVCKHVDYVSLNR</sequence>
<organism evidence="1">
    <name type="scientific">Guillardia theta (strain CCMP2712)</name>
    <name type="common">Cryptophyte</name>
    <dbReference type="NCBI Taxonomy" id="905079"/>
    <lineage>
        <taxon>Eukaryota</taxon>
        <taxon>Cryptophyceae</taxon>
        <taxon>Pyrenomonadales</taxon>
        <taxon>Geminigeraceae</taxon>
        <taxon>Guillardia</taxon>
    </lineage>
</organism>
<evidence type="ECO:0000313" key="3">
    <source>
        <dbReference type="Proteomes" id="UP000011087"/>
    </source>
</evidence>
<protein>
    <recommendedName>
        <fullName evidence="4">SnoaL-like domain-containing protein</fullName>
    </recommendedName>
</protein>
<dbReference type="STRING" id="905079.L1JQD2"/>
<dbReference type="KEGG" id="gtt:GUITHDRAFT_57382"/>
<dbReference type="InterPro" id="IPR032710">
    <property type="entry name" value="NTF2-like_dom_sf"/>
</dbReference>
<dbReference type="Gene3D" id="3.10.450.50">
    <property type="match status" value="1"/>
</dbReference>
<dbReference type="EnsemblProtists" id="EKX50278">
    <property type="protein sequence ID" value="EKX50278"/>
    <property type="gene ID" value="GUITHDRAFT_57382"/>
</dbReference>
<reference evidence="1 3" key="1">
    <citation type="journal article" date="2012" name="Nature">
        <title>Algal genomes reveal evolutionary mosaicism and the fate of nucleomorphs.</title>
        <authorList>
            <consortium name="DOE Joint Genome Institute"/>
            <person name="Curtis B.A."/>
            <person name="Tanifuji G."/>
            <person name="Burki F."/>
            <person name="Gruber A."/>
            <person name="Irimia M."/>
            <person name="Maruyama S."/>
            <person name="Arias M.C."/>
            <person name="Ball S.G."/>
            <person name="Gile G.H."/>
            <person name="Hirakawa Y."/>
            <person name="Hopkins J.F."/>
            <person name="Kuo A."/>
            <person name="Rensing S.A."/>
            <person name="Schmutz J."/>
            <person name="Symeonidi A."/>
            <person name="Elias M."/>
            <person name="Eveleigh R.J."/>
            <person name="Herman E.K."/>
            <person name="Klute M.J."/>
            <person name="Nakayama T."/>
            <person name="Obornik M."/>
            <person name="Reyes-Prieto A."/>
            <person name="Armbrust E.V."/>
            <person name="Aves S.J."/>
            <person name="Beiko R.G."/>
            <person name="Coutinho P."/>
            <person name="Dacks J.B."/>
            <person name="Durnford D.G."/>
            <person name="Fast N.M."/>
            <person name="Green B.R."/>
            <person name="Grisdale C.J."/>
            <person name="Hempel F."/>
            <person name="Henrissat B."/>
            <person name="Hoppner M.P."/>
            <person name="Ishida K."/>
            <person name="Kim E."/>
            <person name="Koreny L."/>
            <person name="Kroth P.G."/>
            <person name="Liu Y."/>
            <person name="Malik S.B."/>
            <person name="Maier U.G."/>
            <person name="McRose D."/>
            <person name="Mock T."/>
            <person name="Neilson J.A."/>
            <person name="Onodera N.T."/>
            <person name="Poole A.M."/>
            <person name="Pritham E.J."/>
            <person name="Richards T.A."/>
            <person name="Rocap G."/>
            <person name="Roy S.W."/>
            <person name="Sarai C."/>
            <person name="Schaack S."/>
            <person name="Shirato S."/>
            <person name="Slamovits C.H."/>
            <person name="Spencer D.F."/>
            <person name="Suzuki S."/>
            <person name="Worden A.Z."/>
            <person name="Zauner S."/>
            <person name="Barry K."/>
            <person name="Bell C."/>
            <person name="Bharti A.K."/>
            <person name="Crow J.A."/>
            <person name="Grimwood J."/>
            <person name="Kramer R."/>
            <person name="Lindquist E."/>
            <person name="Lucas S."/>
            <person name="Salamov A."/>
            <person name="McFadden G.I."/>
            <person name="Lane C.E."/>
            <person name="Keeling P.J."/>
            <person name="Gray M.W."/>
            <person name="Grigoriev I.V."/>
            <person name="Archibald J.M."/>
        </authorList>
    </citation>
    <scope>NUCLEOTIDE SEQUENCE</scope>
    <source>
        <strain evidence="1 3">CCMP2712</strain>
    </source>
</reference>
<dbReference type="SUPFAM" id="SSF54427">
    <property type="entry name" value="NTF2-like"/>
    <property type="match status" value="1"/>
</dbReference>
<dbReference type="InterPro" id="IPR018790">
    <property type="entry name" value="DUF2358"/>
</dbReference>
<evidence type="ECO:0000313" key="2">
    <source>
        <dbReference type="EnsemblProtists" id="EKX50278"/>
    </source>
</evidence>
<name>L1JQD2_GUITC</name>
<dbReference type="Proteomes" id="UP000011087">
    <property type="component" value="Unassembled WGS sequence"/>
</dbReference>
<dbReference type="RefSeq" id="XP_005837258.1">
    <property type="nucleotide sequence ID" value="XM_005837201.1"/>
</dbReference>
<dbReference type="HOGENOM" id="CLU_2284837_0_0_1"/>
<feature type="non-terminal residue" evidence="1">
    <location>
        <position position="1"/>
    </location>
</feature>
<dbReference type="PANTHER" id="PTHR34123:SF1">
    <property type="entry name" value="OS04G0578200 PROTEIN"/>
    <property type="match status" value="1"/>
</dbReference>
<keyword evidence="3" id="KW-1185">Reference proteome</keyword>
<dbReference type="OrthoDB" id="44820at2759"/>
<dbReference type="GeneID" id="17306782"/>
<dbReference type="AlphaFoldDB" id="L1JQD2"/>
<dbReference type="Pfam" id="PF10184">
    <property type="entry name" value="DUF2358"/>
    <property type="match status" value="1"/>
</dbReference>
<evidence type="ECO:0000313" key="1">
    <source>
        <dbReference type="EMBL" id="EKX50278.1"/>
    </source>
</evidence>
<feature type="non-terminal residue" evidence="1">
    <location>
        <position position="102"/>
    </location>
</feature>
<reference evidence="2" key="3">
    <citation type="submission" date="2016-03" db="UniProtKB">
        <authorList>
            <consortium name="EnsemblProtists"/>
        </authorList>
    </citation>
    <scope>IDENTIFICATION</scope>
</reference>
<reference evidence="3" key="2">
    <citation type="submission" date="2012-11" db="EMBL/GenBank/DDBJ databases">
        <authorList>
            <person name="Kuo A."/>
            <person name="Curtis B.A."/>
            <person name="Tanifuji G."/>
            <person name="Burki F."/>
            <person name="Gruber A."/>
            <person name="Irimia M."/>
            <person name="Maruyama S."/>
            <person name="Arias M.C."/>
            <person name="Ball S.G."/>
            <person name="Gile G.H."/>
            <person name="Hirakawa Y."/>
            <person name="Hopkins J.F."/>
            <person name="Rensing S.A."/>
            <person name="Schmutz J."/>
            <person name="Symeonidi A."/>
            <person name="Elias M."/>
            <person name="Eveleigh R.J."/>
            <person name="Herman E.K."/>
            <person name="Klute M.J."/>
            <person name="Nakayama T."/>
            <person name="Obornik M."/>
            <person name="Reyes-Prieto A."/>
            <person name="Armbrust E.V."/>
            <person name="Aves S.J."/>
            <person name="Beiko R.G."/>
            <person name="Coutinho P."/>
            <person name="Dacks J.B."/>
            <person name="Durnford D.G."/>
            <person name="Fast N.M."/>
            <person name="Green B.R."/>
            <person name="Grisdale C."/>
            <person name="Hempe F."/>
            <person name="Henrissat B."/>
            <person name="Hoppner M.P."/>
            <person name="Ishida K.-I."/>
            <person name="Kim E."/>
            <person name="Koreny L."/>
            <person name="Kroth P.G."/>
            <person name="Liu Y."/>
            <person name="Malik S.-B."/>
            <person name="Maier U.G."/>
            <person name="McRose D."/>
            <person name="Mock T."/>
            <person name="Neilson J.A."/>
            <person name="Onodera N.T."/>
            <person name="Poole A.M."/>
            <person name="Pritham E.J."/>
            <person name="Richards T.A."/>
            <person name="Rocap G."/>
            <person name="Roy S.W."/>
            <person name="Sarai C."/>
            <person name="Schaack S."/>
            <person name="Shirato S."/>
            <person name="Slamovits C.H."/>
            <person name="Spencer D.F."/>
            <person name="Suzuki S."/>
            <person name="Worden A.Z."/>
            <person name="Zauner S."/>
            <person name="Barry K."/>
            <person name="Bell C."/>
            <person name="Bharti A.K."/>
            <person name="Crow J.A."/>
            <person name="Grimwood J."/>
            <person name="Kramer R."/>
            <person name="Lindquist E."/>
            <person name="Lucas S."/>
            <person name="Salamov A."/>
            <person name="McFadden G.I."/>
            <person name="Lane C.E."/>
            <person name="Keeling P.J."/>
            <person name="Gray M.W."/>
            <person name="Grigoriev I.V."/>
            <person name="Archibald J.M."/>
        </authorList>
    </citation>
    <scope>NUCLEOTIDE SEQUENCE</scope>
    <source>
        <strain evidence="3">CCMP2712</strain>
    </source>
</reference>
<accession>L1JQD2</accession>
<proteinExistence type="predicted"/>
<gene>
    <name evidence="1" type="ORF">GUITHDRAFT_57382</name>
</gene>
<evidence type="ECO:0008006" key="4">
    <source>
        <dbReference type="Google" id="ProtNLM"/>
    </source>
</evidence>